<sequence length="1202" mass="127466">MGFCRRCGDIVFGARCKCGGSAVAPVVNWTVGEDDSKQDRWSKTYVTNQETGTTTVQPAFTGSSSAPKRFLRPSSSVNATPIALNSQVSAHIRSATSSRSTTPLKYSNTGIGSQSDEAKAQEGILPSPHNSELAKVYGSVLQPKETLSSFTCAICATSFPPDATIYPDPCNVNASGIDTSAGQADTRFLCRPCFTSNGGSRGECESCCRPVLILKSEGGFVENSARVWHKKCFNCDGCGKNIGEQPMVDLLGRPSCTDCFDSCLKRPIRTDALQSPGRGTEDILNNMGGNRRDTVPKEREGSPTLEELQARLGIVRSTPTGSTSTSTARDWKSDASIHNGDRPRSNSMASISYNLYSTAPSWRTTEPLLLHNDVTQIPGSPTTSRPSYRHSLISDVATEHIGGRSRTRSPRTSTAGSTKPTEEAIEEMKRRFLSGNGSPLVSPQKHVSSNASMPRRRSRSRSRPRSSVGGDTTTRGSSAPKRDRESIAVNSDSSDRPLRSSASTSSLRLRPQKTGDTTTDLGLDTDAGLESERDAYKILPDRTGESTQPLRIRRNNTGATITSLLCDHTGSTSRISEHRTGDTEYVTANETGGTYHPPGPQRSGGAVKSHSTGEHITRQHTAEGRIRRQRTGDTEAHVHDTTIPDYCPVRRQRTSEGNIRRERTGEADTSTIRQRDYAVDAVSSDLGLRRDRTGDAEVESLLGAVASLPTGDLIDLSPSPEPTASPSRIPQRVGSRIPTRSGGDYRSSLELGFNMSSSSGSSLTSSGYESSASSIPDLVSDFSDTISTRSTGPSTPPSASPPSKSTSKANGSSKYGSGTGKITPTSRSRAKSLGYGIGLSISDLPRDERCASCMLPLFSVEHGGKYVTVPEEPTSTGAAPKRYHTACFKCKVCDEVFEEKEGGHAVFVRVEEGACHVHCAPPEKITLRKNAASSIPKVSKIPLSTTLTGNSSPPATTRTTAFYSSSSRYEPPPPTAPLTGTFPTTQPRFGGSSVCPGCLKAVSPMERGVVPGPQGSKWHGGCLICGGAEAKGKRKVPGKAGCGKKLDSGAKVGVEGGVWCRECLLLLPPHLRQTSTVKSPVAPISTGNRPFSMVAPQSTGGTTLARQFTGIGGGGSIGSGNGNDYNNDVLRQLTGGGLSPTRQLSSSPTKMHDGPRPGVGRYPRPKSVIGTRSTGSGEGRGMFLVRQLTGGSTSFSGNEYGL</sequence>
<proteinExistence type="predicted"/>
<organism evidence="1 2">
    <name type="scientific">Irpex rosettiformis</name>
    <dbReference type="NCBI Taxonomy" id="378272"/>
    <lineage>
        <taxon>Eukaryota</taxon>
        <taxon>Fungi</taxon>
        <taxon>Dikarya</taxon>
        <taxon>Basidiomycota</taxon>
        <taxon>Agaricomycotina</taxon>
        <taxon>Agaricomycetes</taxon>
        <taxon>Polyporales</taxon>
        <taxon>Irpicaceae</taxon>
        <taxon>Irpex</taxon>
    </lineage>
</organism>
<name>A0ACB8UK24_9APHY</name>
<accession>A0ACB8UK24</accession>
<evidence type="ECO:0000313" key="1">
    <source>
        <dbReference type="EMBL" id="KAI0094729.1"/>
    </source>
</evidence>
<dbReference type="Proteomes" id="UP001055072">
    <property type="component" value="Unassembled WGS sequence"/>
</dbReference>
<reference evidence="1" key="1">
    <citation type="journal article" date="2021" name="Environ. Microbiol.">
        <title>Gene family expansions and transcriptome signatures uncover fungal adaptations to wood decay.</title>
        <authorList>
            <person name="Hage H."/>
            <person name="Miyauchi S."/>
            <person name="Viragh M."/>
            <person name="Drula E."/>
            <person name="Min B."/>
            <person name="Chaduli D."/>
            <person name="Navarro D."/>
            <person name="Favel A."/>
            <person name="Norest M."/>
            <person name="Lesage-Meessen L."/>
            <person name="Balint B."/>
            <person name="Merenyi Z."/>
            <person name="de Eugenio L."/>
            <person name="Morin E."/>
            <person name="Martinez A.T."/>
            <person name="Baldrian P."/>
            <person name="Stursova M."/>
            <person name="Martinez M.J."/>
            <person name="Novotny C."/>
            <person name="Magnuson J.K."/>
            <person name="Spatafora J.W."/>
            <person name="Maurice S."/>
            <person name="Pangilinan J."/>
            <person name="Andreopoulos W."/>
            <person name="LaButti K."/>
            <person name="Hundley H."/>
            <person name="Na H."/>
            <person name="Kuo A."/>
            <person name="Barry K."/>
            <person name="Lipzen A."/>
            <person name="Henrissat B."/>
            <person name="Riley R."/>
            <person name="Ahrendt S."/>
            <person name="Nagy L.G."/>
            <person name="Grigoriev I.V."/>
            <person name="Martin F."/>
            <person name="Rosso M.N."/>
        </authorList>
    </citation>
    <scope>NUCLEOTIDE SEQUENCE</scope>
    <source>
        <strain evidence="1">CBS 384.51</strain>
    </source>
</reference>
<protein>
    <submittedName>
        <fullName evidence="1">Uncharacterized protein</fullName>
    </submittedName>
</protein>
<evidence type="ECO:0000313" key="2">
    <source>
        <dbReference type="Proteomes" id="UP001055072"/>
    </source>
</evidence>
<dbReference type="EMBL" id="MU274900">
    <property type="protein sequence ID" value="KAI0094729.1"/>
    <property type="molecule type" value="Genomic_DNA"/>
</dbReference>
<gene>
    <name evidence="1" type="ORF">BDY19DRAFT_914262</name>
</gene>
<keyword evidence="2" id="KW-1185">Reference proteome</keyword>
<comment type="caution">
    <text evidence="1">The sequence shown here is derived from an EMBL/GenBank/DDBJ whole genome shotgun (WGS) entry which is preliminary data.</text>
</comment>